<organism evidence="1 2">
    <name type="scientific">Goodea atripinnis</name>
    <dbReference type="NCBI Taxonomy" id="208336"/>
    <lineage>
        <taxon>Eukaryota</taxon>
        <taxon>Metazoa</taxon>
        <taxon>Chordata</taxon>
        <taxon>Craniata</taxon>
        <taxon>Vertebrata</taxon>
        <taxon>Euteleostomi</taxon>
        <taxon>Actinopterygii</taxon>
        <taxon>Neopterygii</taxon>
        <taxon>Teleostei</taxon>
        <taxon>Neoteleostei</taxon>
        <taxon>Acanthomorphata</taxon>
        <taxon>Ovalentaria</taxon>
        <taxon>Atherinomorphae</taxon>
        <taxon>Cyprinodontiformes</taxon>
        <taxon>Goodeidae</taxon>
        <taxon>Goodea</taxon>
    </lineage>
</organism>
<proteinExistence type="predicted"/>
<keyword evidence="2" id="KW-1185">Reference proteome</keyword>
<dbReference type="Proteomes" id="UP001476798">
    <property type="component" value="Unassembled WGS sequence"/>
</dbReference>
<evidence type="ECO:0000313" key="2">
    <source>
        <dbReference type="Proteomes" id="UP001476798"/>
    </source>
</evidence>
<protein>
    <submittedName>
        <fullName evidence="1">Uncharacterized protein</fullName>
    </submittedName>
</protein>
<accession>A0ABV0P3H5</accession>
<comment type="caution">
    <text evidence="1">The sequence shown here is derived from an EMBL/GenBank/DDBJ whole genome shotgun (WGS) entry which is preliminary data.</text>
</comment>
<reference evidence="1 2" key="1">
    <citation type="submission" date="2021-06" db="EMBL/GenBank/DDBJ databases">
        <authorList>
            <person name="Palmer J.M."/>
        </authorList>
    </citation>
    <scope>NUCLEOTIDE SEQUENCE [LARGE SCALE GENOMIC DNA]</scope>
    <source>
        <strain evidence="1 2">GA_2019</strain>
        <tissue evidence="1">Muscle</tissue>
    </source>
</reference>
<evidence type="ECO:0000313" key="1">
    <source>
        <dbReference type="EMBL" id="MEQ2176982.1"/>
    </source>
</evidence>
<gene>
    <name evidence="1" type="ORF">GOODEAATRI_033795</name>
</gene>
<name>A0ABV0P3H5_9TELE</name>
<sequence>MGNNAPLASPRHQIGGASICSQSDITFFFLLDYNGAFRLTAIPANFLPHLCAHLPDILPAILMVNGQQRSTRFTASLNRRSFYLLLAGFNSTWRTWILWSDSRRFIYGKPDNGPGVNVDVSAFTRFSSD</sequence>
<dbReference type="EMBL" id="JAHRIO010057425">
    <property type="protein sequence ID" value="MEQ2176982.1"/>
    <property type="molecule type" value="Genomic_DNA"/>
</dbReference>